<feature type="transmembrane region" description="Helical" evidence="7">
    <location>
        <begin position="437"/>
        <end position="459"/>
    </location>
</feature>
<dbReference type="InterPro" id="IPR002293">
    <property type="entry name" value="AA/rel_permease1"/>
</dbReference>
<dbReference type="PANTHER" id="PTHR42770">
    <property type="entry name" value="AMINO ACID TRANSPORTER-RELATED"/>
    <property type="match status" value="1"/>
</dbReference>
<evidence type="ECO:0000313" key="8">
    <source>
        <dbReference type="EMBL" id="GAA4893835.1"/>
    </source>
</evidence>
<comment type="caution">
    <text evidence="8">The sequence shown here is derived from an EMBL/GenBank/DDBJ whole genome shotgun (WGS) entry which is preliminary data.</text>
</comment>
<dbReference type="Pfam" id="PF13520">
    <property type="entry name" value="AA_permease_2"/>
    <property type="match status" value="1"/>
</dbReference>
<evidence type="ECO:0000256" key="6">
    <source>
        <dbReference type="ARBA" id="ARBA00023136"/>
    </source>
</evidence>
<keyword evidence="9" id="KW-1185">Reference proteome</keyword>
<feature type="transmembrane region" description="Helical" evidence="7">
    <location>
        <begin position="197"/>
        <end position="217"/>
    </location>
</feature>
<dbReference type="PANTHER" id="PTHR42770:SF15">
    <property type="entry name" value="GLUTAMATE_GAMMA-AMINOBUTYRATE ANTIPORTER-RELATED"/>
    <property type="match status" value="1"/>
</dbReference>
<feature type="transmembrane region" description="Helical" evidence="7">
    <location>
        <begin position="288"/>
        <end position="308"/>
    </location>
</feature>
<evidence type="ECO:0000256" key="7">
    <source>
        <dbReference type="SAM" id="Phobius"/>
    </source>
</evidence>
<keyword evidence="4 7" id="KW-0812">Transmembrane</keyword>
<feature type="transmembrane region" description="Helical" evidence="7">
    <location>
        <begin position="155"/>
        <end position="177"/>
    </location>
</feature>
<evidence type="ECO:0000256" key="2">
    <source>
        <dbReference type="ARBA" id="ARBA00022448"/>
    </source>
</evidence>
<dbReference type="Proteomes" id="UP001501521">
    <property type="component" value="Unassembled WGS sequence"/>
</dbReference>
<feature type="transmembrane region" description="Helical" evidence="7">
    <location>
        <begin position="12"/>
        <end position="29"/>
    </location>
</feature>
<dbReference type="InterPro" id="IPR050367">
    <property type="entry name" value="APC_superfamily"/>
</dbReference>
<name>A0ABP9F423_9ACTN</name>
<feature type="transmembrane region" description="Helical" evidence="7">
    <location>
        <begin position="84"/>
        <end position="116"/>
    </location>
</feature>
<dbReference type="RefSeq" id="WP_345579563.1">
    <property type="nucleotide sequence ID" value="NZ_BAABLV010000014.1"/>
</dbReference>
<sequence>MTTTNRARIGMFALLTMTVAAVFNIRNVINNNVAIGLASAPAFFFATLLYFIPFTLVIAEFVALNKNSESGVYQWVKTSMGGRWAFLTAFCYWFVNLFYFASLLPLILVFSSYLFYGEEKQLSQVWITVLSIVIFAIATFVSTKGAKWIGSVTSIGATLVLVLTAAFILLSLAALFGGVEPATPTSVSSMAPDLSSFAVAWGFFGTLAWIIQGVGGAESSAVFLNDLRGGVKAFVRTIVIAGIVIGLLYAVASLLMNVFVPVGTLDYSNGLFVVMGAVGEHFGLSADLVNRGVGLILLAATLGSLLMWTSTPVKIFFSEIPAGIFGGKLVELNEEGIPFRAAWLQFAIVVPILIIPALGSGNINDLLGIVINMTAATALLPPLLILLAYWVLRRKYDHVARDFRMGKRGLGLGVATFLLVVFAFVFIAGTTPTGQPLWLTLTYNVGGVVVFLGLAIIWYERYIKRLKATDAAAAEAELEPTAEQMLRGDYVAPAEQADPTVAG</sequence>
<reference evidence="9" key="1">
    <citation type="journal article" date="2019" name="Int. J. Syst. Evol. Microbiol.">
        <title>The Global Catalogue of Microorganisms (GCM) 10K type strain sequencing project: providing services to taxonomists for standard genome sequencing and annotation.</title>
        <authorList>
            <consortium name="The Broad Institute Genomics Platform"/>
            <consortium name="The Broad Institute Genome Sequencing Center for Infectious Disease"/>
            <person name="Wu L."/>
            <person name="Ma J."/>
        </authorList>
    </citation>
    <scope>NUCLEOTIDE SEQUENCE [LARGE SCALE GENOMIC DNA]</scope>
    <source>
        <strain evidence="9">JCM 19125</strain>
    </source>
</reference>
<organism evidence="8 9">
    <name type="scientific">Tessaracoccus lubricantis</name>
    <dbReference type="NCBI Taxonomy" id="545543"/>
    <lineage>
        <taxon>Bacteria</taxon>
        <taxon>Bacillati</taxon>
        <taxon>Actinomycetota</taxon>
        <taxon>Actinomycetes</taxon>
        <taxon>Propionibacteriales</taxon>
        <taxon>Propionibacteriaceae</taxon>
        <taxon>Tessaracoccus</taxon>
    </lineage>
</organism>
<keyword evidence="5 7" id="KW-1133">Transmembrane helix</keyword>
<keyword evidence="6 7" id="KW-0472">Membrane</keyword>
<keyword evidence="3" id="KW-1003">Cell membrane</keyword>
<accession>A0ABP9F423</accession>
<evidence type="ECO:0000256" key="5">
    <source>
        <dbReference type="ARBA" id="ARBA00022989"/>
    </source>
</evidence>
<feature type="transmembrane region" description="Helical" evidence="7">
    <location>
        <begin position="412"/>
        <end position="431"/>
    </location>
</feature>
<evidence type="ECO:0000256" key="4">
    <source>
        <dbReference type="ARBA" id="ARBA00022692"/>
    </source>
</evidence>
<keyword evidence="2" id="KW-0813">Transport</keyword>
<gene>
    <name evidence="8" type="ORF">GCM10025789_08800</name>
</gene>
<evidence type="ECO:0000256" key="3">
    <source>
        <dbReference type="ARBA" id="ARBA00022475"/>
    </source>
</evidence>
<feature type="transmembrane region" description="Helical" evidence="7">
    <location>
        <begin position="238"/>
        <end position="260"/>
    </location>
</feature>
<feature type="transmembrane region" description="Helical" evidence="7">
    <location>
        <begin position="342"/>
        <end position="363"/>
    </location>
</feature>
<comment type="subcellular location">
    <subcellularLocation>
        <location evidence="1">Cell membrane</location>
        <topology evidence="1">Multi-pass membrane protein</topology>
    </subcellularLocation>
</comment>
<dbReference type="PIRSF" id="PIRSF006060">
    <property type="entry name" value="AA_transporter"/>
    <property type="match status" value="1"/>
</dbReference>
<feature type="transmembrane region" description="Helical" evidence="7">
    <location>
        <begin position="369"/>
        <end position="392"/>
    </location>
</feature>
<dbReference type="EMBL" id="BAABLV010000014">
    <property type="protein sequence ID" value="GAA4893835.1"/>
    <property type="molecule type" value="Genomic_DNA"/>
</dbReference>
<feature type="transmembrane region" description="Helical" evidence="7">
    <location>
        <begin position="41"/>
        <end position="63"/>
    </location>
</feature>
<evidence type="ECO:0000313" key="9">
    <source>
        <dbReference type="Proteomes" id="UP001501521"/>
    </source>
</evidence>
<evidence type="ECO:0000256" key="1">
    <source>
        <dbReference type="ARBA" id="ARBA00004651"/>
    </source>
</evidence>
<feature type="transmembrane region" description="Helical" evidence="7">
    <location>
        <begin position="122"/>
        <end position="143"/>
    </location>
</feature>
<proteinExistence type="predicted"/>
<dbReference type="Gene3D" id="1.20.1740.10">
    <property type="entry name" value="Amino acid/polyamine transporter I"/>
    <property type="match status" value="1"/>
</dbReference>
<protein>
    <submittedName>
        <fullName evidence="8">Amino acid permease</fullName>
    </submittedName>
</protein>